<dbReference type="PROSITE" id="PS51063">
    <property type="entry name" value="HTH_CRP_2"/>
    <property type="match status" value="1"/>
</dbReference>
<sequence length="234" mass="26386">MKDNNINKCLTFLKDIKLFSSMNEDELLKIIEKINIKPFKKGQTVIEQDDANNYMYIVLDGSVKVTQLTEEGKEIVLASRQAGEYFGELSLIDGKTTSATVSATSDCVVAIISKETFNFLLSSSTKITDNLLQTLCLRLRGTIETIQMLNHHNACKRLRLFFDQLSKECGKETDKGVIIQAKLTQQEIADSTGLARQTVTELMSEWKKKEDIVILKGKSILLTRKFIQDSYCKG</sequence>
<dbReference type="Pfam" id="PF00027">
    <property type="entry name" value="cNMP_binding"/>
    <property type="match status" value="1"/>
</dbReference>
<evidence type="ECO:0000259" key="4">
    <source>
        <dbReference type="PROSITE" id="PS50042"/>
    </source>
</evidence>
<dbReference type="Gene3D" id="1.10.10.10">
    <property type="entry name" value="Winged helix-like DNA-binding domain superfamily/Winged helix DNA-binding domain"/>
    <property type="match status" value="1"/>
</dbReference>
<dbReference type="InterPro" id="IPR018490">
    <property type="entry name" value="cNMP-bd_dom_sf"/>
</dbReference>
<dbReference type="PANTHER" id="PTHR24567">
    <property type="entry name" value="CRP FAMILY TRANSCRIPTIONAL REGULATORY PROTEIN"/>
    <property type="match status" value="1"/>
</dbReference>
<dbReference type="Proteomes" id="UP000033423">
    <property type="component" value="Unassembled WGS sequence"/>
</dbReference>
<dbReference type="SMART" id="SM00419">
    <property type="entry name" value="HTH_CRP"/>
    <property type="match status" value="1"/>
</dbReference>
<name>A0A0F3GJB3_9BACT</name>
<keyword evidence="3" id="KW-0804">Transcription</keyword>
<dbReference type="GO" id="GO:0005829">
    <property type="term" value="C:cytosol"/>
    <property type="evidence" value="ECO:0007669"/>
    <property type="project" value="TreeGrafter"/>
</dbReference>
<dbReference type="EMBL" id="LACI01002446">
    <property type="protein sequence ID" value="KJU82025.1"/>
    <property type="molecule type" value="Genomic_DNA"/>
</dbReference>
<feature type="domain" description="Cyclic nucleotide-binding" evidence="4">
    <location>
        <begin position="18"/>
        <end position="138"/>
    </location>
</feature>
<evidence type="ECO:0000256" key="2">
    <source>
        <dbReference type="ARBA" id="ARBA00023125"/>
    </source>
</evidence>
<evidence type="ECO:0000256" key="1">
    <source>
        <dbReference type="ARBA" id="ARBA00023015"/>
    </source>
</evidence>
<evidence type="ECO:0000313" key="6">
    <source>
        <dbReference type="EMBL" id="KJU82025.1"/>
    </source>
</evidence>
<keyword evidence="7" id="KW-1185">Reference proteome</keyword>
<accession>A0A0F3GJB3</accession>
<evidence type="ECO:0000259" key="5">
    <source>
        <dbReference type="PROSITE" id="PS51063"/>
    </source>
</evidence>
<dbReference type="GO" id="GO:0003677">
    <property type="term" value="F:DNA binding"/>
    <property type="evidence" value="ECO:0007669"/>
    <property type="project" value="UniProtKB-KW"/>
</dbReference>
<dbReference type="AlphaFoldDB" id="A0A0F3GJB3"/>
<dbReference type="GO" id="GO:0003700">
    <property type="term" value="F:DNA-binding transcription factor activity"/>
    <property type="evidence" value="ECO:0007669"/>
    <property type="project" value="TreeGrafter"/>
</dbReference>
<dbReference type="InterPro" id="IPR036390">
    <property type="entry name" value="WH_DNA-bd_sf"/>
</dbReference>
<feature type="domain" description="HTH crp-type" evidence="5">
    <location>
        <begin position="152"/>
        <end position="226"/>
    </location>
</feature>
<comment type="caution">
    <text evidence="6">The sequence shown here is derived from an EMBL/GenBank/DDBJ whole genome shotgun (WGS) entry which is preliminary data.</text>
</comment>
<gene>
    <name evidence="6" type="ORF">MBAV_005800</name>
</gene>
<dbReference type="InterPro" id="IPR000595">
    <property type="entry name" value="cNMP-bd_dom"/>
</dbReference>
<dbReference type="CDD" id="cd00038">
    <property type="entry name" value="CAP_ED"/>
    <property type="match status" value="1"/>
</dbReference>
<dbReference type="SMART" id="SM00100">
    <property type="entry name" value="cNMP"/>
    <property type="match status" value="1"/>
</dbReference>
<dbReference type="Pfam" id="PF13545">
    <property type="entry name" value="HTH_Crp_2"/>
    <property type="match status" value="1"/>
</dbReference>
<organism evidence="6 7">
    <name type="scientific">Candidatus Magnetobacterium bavaricum</name>
    <dbReference type="NCBI Taxonomy" id="29290"/>
    <lineage>
        <taxon>Bacteria</taxon>
        <taxon>Pseudomonadati</taxon>
        <taxon>Nitrospirota</taxon>
        <taxon>Thermodesulfovibrionia</taxon>
        <taxon>Thermodesulfovibrionales</taxon>
        <taxon>Candidatus Magnetobacteriaceae</taxon>
        <taxon>Candidatus Magnetobacterium</taxon>
    </lineage>
</organism>
<dbReference type="SUPFAM" id="SSF51206">
    <property type="entry name" value="cAMP-binding domain-like"/>
    <property type="match status" value="1"/>
</dbReference>
<proteinExistence type="predicted"/>
<protein>
    <submittedName>
        <fullName evidence="6">Crp/Fnr family transcriptional regulator</fullName>
    </submittedName>
</protein>
<keyword evidence="2" id="KW-0238">DNA-binding</keyword>
<dbReference type="InterPro" id="IPR036388">
    <property type="entry name" value="WH-like_DNA-bd_sf"/>
</dbReference>
<dbReference type="InterPro" id="IPR050397">
    <property type="entry name" value="Env_Response_Regulators"/>
</dbReference>
<dbReference type="InterPro" id="IPR012318">
    <property type="entry name" value="HTH_CRP"/>
</dbReference>
<dbReference type="SUPFAM" id="SSF46785">
    <property type="entry name" value="Winged helix' DNA-binding domain"/>
    <property type="match status" value="1"/>
</dbReference>
<keyword evidence="1" id="KW-0805">Transcription regulation</keyword>
<dbReference type="PROSITE" id="PS50042">
    <property type="entry name" value="CNMP_BINDING_3"/>
    <property type="match status" value="1"/>
</dbReference>
<evidence type="ECO:0000256" key="3">
    <source>
        <dbReference type="ARBA" id="ARBA00023163"/>
    </source>
</evidence>
<reference evidence="6 7" key="1">
    <citation type="submission" date="2015-02" db="EMBL/GenBank/DDBJ databases">
        <title>Single-cell genomics of uncultivated deep-branching MTB reveals a conserved set of magnetosome genes.</title>
        <authorList>
            <person name="Kolinko S."/>
            <person name="Richter M."/>
            <person name="Glockner F.O."/>
            <person name="Brachmann A."/>
            <person name="Schuler D."/>
        </authorList>
    </citation>
    <scope>NUCLEOTIDE SEQUENCE [LARGE SCALE GENOMIC DNA]</scope>
    <source>
        <strain evidence="6">TM-1</strain>
    </source>
</reference>
<evidence type="ECO:0000313" key="7">
    <source>
        <dbReference type="Proteomes" id="UP000033423"/>
    </source>
</evidence>
<dbReference type="Gene3D" id="2.60.120.10">
    <property type="entry name" value="Jelly Rolls"/>
    <property type="match status" value="1"/>
</dbReference>
<dbReference type="PANTHER" id="PTHR24567:SF68">
    <property type="entry name" value="DNA-BINDING TRANSCRIPTIONAL DUAL REGULATOR CRP"/>
    <property type="match status" value="1"/>
</dbReference>
<dbReference type="InterPro" id="IPR014710">
    <property type="entry name" value="RmlC-like_jellyroll"/>
</dbReference>